<keyword evidence="3" id="KW-1185">Reference proteome</keyword>
<dbReference type="RefSeq" id="WP_258123300.1">
    <property type="nucleotide sequence ID" value="NZ_CP062229.1"/>
</dbReference>
<protein>
    <submittedName>
        <fullName evidence="2">Tryptophan-rich sensory protein</fullName>
    </submittedName>
</protein>
<evidence type="ECO:0000256" key="1">
    <source>
        <dbReference type="SAM" id="Phobius"/>
    </source>
</evidence>
<keyword evidence="1" id="KW-1133">Transmembrane helix</keyword>
<feature type="transmembrane region" description="Helical" evidence="1">
    <location>
        <begin position="31"/>
        <end position="47"/>
    </location>
</feature>
<organism evidence="2 3">
    <name type="scientific">Mesorhizobium onobrychidis</name>
    <dbReference type="NCBI Taxonomy" id="2775404"/>
    <lineage>
        <taxon>Bacteria</taxon>
        <taxon>Pseudomonadati</taxon>
        <taxon>Pseudomonadota</taxon>
        <taxon>Alphaproteobacteria</taxon>
        <taxon>Hyphomicrobiales</taxon>
        <taxon>Phyllobacteriaceae</taxon>
        <taxon>Mesorhizobium</taxon>
    </lineage>
</organism>
<feature type="transmembrane region" description="Helical" evidence="1">
    <location>
        <begin position="53"/>
        <end position="73"/>
    </location>
</feature>
<reference evidence="2" key="1">
    <citation type="submission" date="2020-09" db="EMBL/GenBank/DDBJ databases">
        <title>Rhizobia associated with sainfoin plants.</title>
        <authorList>
            <person name="Asharfi S."/>
            <person name="Kuzmanovic N."/>
            <person name="Bunk B."/>
            <person name="Sproeer C."/>
            <person name="Becker M."/>
            <person name="Thuenen T."/>
        </authorList>
    </citation>
    <scope>NUCLEOTIDE SEQUENCE</scope>
    <source>
        <strain evidence="2">OM4</strain>
    </source>
</reference>
<dbReference type="Proteomes" id="UP001058098">
    <property type="component" value="Chromosome"/>
</dbReference>
<evidence type="ECO:0000313" key="2">
    <source>
        <dbReference type="EMBL" id="UVC18410.1"/>
    </source>
</evidence>
<feature type="transmembrane region" description="Helical" evidence="1">
    <location>
        <begin position="85"/>
        <end position="116"/>
    </location>
</feature>
<keyword evidence="1" id="KW-0812">Transmembrane</keyword>
<dbReference type="EMBL" id="CP062229">
    <property type="protein sequence ID" value="UVC18410.1"/>
    <property type="molecule type" value="Genomic_DNA"/>
</dbReference>
<name>A0ABY5R4I0_9HYPH</name>
<dbReference type="InterPro" id="IPR038330">
    <property type="entry name" value="TspO/MBR-related_sf"/>
</dbReference>
<proteinExistence type="predicted"/>
<keyword evidence="1" id="KW-0472">Membrane</keyword>
<dbReference type="Gene3D" id="1.20.1260.100">
    <property type="entry name" value="TspO/MBR protein"/>
    <property type="match status" value="1"/>
</dbReference>
<evidence type="ECO:0000313" key="3">
    <source>
        <dbReference type="Proteomes" id="UP001058098"/>
    </source>
</evidence>
<sequence length="140" mass="15266">MAVRADALSLFGIAQTTALGTADLGMDDRGGAFYTIMTFGVAAMLQAQERGAAALVMVIAVMVTDGVWNYLLFRRRRLDWAYWYLFPYTVLVATTTIAVFTIDVPAGGLIAIYLAFLPYDFAWTKALATLNPDLAHDSGQ</sequence>
<accession>A0ABY5R4I0</accession>
<gene>
    <name evidence="2" type="ORF">IHQ72_15850</name>
</gene>